<dbReference type="InterPro" id="IPR050570">
    <property type="entry name" value="Cell_wall_metabolism_enzyme"/>
</dbReference>
<dbReference type="GO" id="GO:0016787">
    <property type="term" value="F:hydrolase activity"/>
    <property type="evidence" value="ECO:0007669"/>
    <property type="project" value="UniProtKB-KW"/>
</dbReference>
<sequence length="404" mass="47102">MLYKHRYISFLLLLFLAIPLSAQKTRKQLEADRKRLQKDIKKVNKLLFDTQKKEKNALEDLKDINQKIDVRERLINTINLEAKALSNEIDVNEKEIKKLEEKLTKIKKDYAEMIYKSYKSRSRQNRTLFLLSSKNFYQAYKRVKYMNQYAAFRKKQGEEVVVQTKLVEQLNDSLMFQRQLKDTLLASQEDEKLKIETDKKDQEKLISQIKKRERKYKRELKKKQNEEKKIADRIDKLIRDAIAKANAKKGVKASKGFALTPEAKALATRFEQNKGKLPWPVESGLITRRFGRQPHPVYKGNYINSTGIHITTEKGTNAESIFNGEVLAIQVQSEGKKSILVRHGNYISVYNNLENVYVETGDKVKTGQALGKIFTDRITGKTKLIFVLSKNTTRLNPTSWILRR</sequence>
<dbReference type="RefSeq" id="WP_379665336.1">
    <property type="nucleotide sequence ID" value="NZ_JBHULH010000001.1"/>
</dbReference>
<organism evidence="4 5">
    <name type="scientific">Pseudotenacibaculum haliotis</name>
    <dbReference type="NCBI Taxonomy" id="1862138"/>
    <lineage>
        <taxon>Bacteria</taxon>
        <taxon>Pseudomonadati</taxon>
        <taxon>Bacteroidota</taxon>
        <taxon>Flavobacteriia</taxon>
        <taxon>Flavobacteriales</taxon>
        <taxon>Flavobacteriaceae</taxon>
        <taxon>Pseudotenacibaculum</taxon>
    </lineage>
</organism>
<dbReference type="PANTHER" id="PTHR21666">
    <property type="entry name" value="PEPTIDASE-RELATED"/>
    <property type="match status" value="1"/>
</dbReference>
<name>A0ABW5LS61_9FLAO</name>
<evidence type="ECO:0000259" key="3">
    <source>
        <dbReference type="Pfam" id="PF01551"/>
    </source>
</evidence>
<dbReference type="PANTHER" id="PTHR21666:SF289">
    <property type="entry name" value="L-ALA--D-GLU ENDOPEPTIDASE"/>
    <property type="match status" value="1"/>
</dbReference>
<dbReference type="Proteomes" id="UP001597508">
    <property type="component" value="Unassembled WGS sequence"/>
</dbReference>
<evidence type="ECO:0000256" key="2">
    <source>
        <dbReference type="SAM" id="Coils"/>
    </source>
</evidence>
<dbReference type="InterPro" id="IPR011055">
    <property type="entry name" value="Dup_hybrid_motif"/>
</dbReference>
<dbReference type="Gene3D" id="6.10.250.3150">
    <property type="match status" value="1"/>
</dbReference>
<dbReference type="EMBL" id="JBHULH010000001">
    <property type="protein sequence ID" value="MFD2566631.1"/>
    <property type="molecule type" value="Genomic_DNA"/>
</dbReference>
<comment type="caution">
    <text evidence="4">The sequence shown here is derived from an EMBL/GenBank/DDBJ whole genome shotgun (WGS) entry which is preliminary data.</text>
</comment>
<keyword evidence="4" id="KW-0378">Hydrolase</keyword>
<dbReference type="Gene3D" id="2.70.70.10">
    <property type="entry name" value="Glucose Permease (Domain IIA)"/>
    <property type="match status" value="1"/>
</dbReference>
<feature type="domain" description="M23ase beta-sheet core" evidence="3">
    <location>
        <begin position="305"/>
        <end position="397"/>
    </location>
</feature>
<proteinExistence type="predicted"/>
<dbReference type="CDD" id="cd12797">
    <property type="entry name" value="M23_peptidase"/>
    <property type="match status" value="1"/>
</dbReference>
<accession>A0ABW5LS61</accession>
<dbReference type="SUPFAM" id="SSF51261">
    <property type="entry name" value="Duplicated hybrid motif"/>
    <property type="match status" value="1"/>
</dbReference>
<feature type="coiled-coil region" evidence="2">
    <location>
        <begin position="185"/>
        <end position="240"/>
    </location>
</feature>
<keyword evidence="5" id="KW-1185">Reference proteome</keyword>
<protein>
    <submittedName>
        <fullName evidence="4">Murein hydrolase activator EnvC family protein</fullName>
    </submittedName>
</protein>
<feature type="coiled-coil region" evidence="2">
    <location>
        <begin position="26"/>
        <end position="116"/>
    </location>
</feature>
<dbReference type="Pfam" id="PF01551">
    <property type="entry name" value="Peptidase_M23"/>
    <property type="match status" value="1"/>
</dbReference>
<keyword evidence="1" id="KW-0732">Signal</keyword>
<dbReference type="InterPro" id="IPR016047">
    <property type="entry name" value="M23ase_b-sheet_dom"/>
</dbReference>
<evidence type="ECO:0000313" key="5">
    <source>
        <dbReference type="Proteomes" id="UP001597508"/>
    </source>
</evidence>
<evidence type="ECO:0000313" key="4">
    <source>
        <dbReference type="EMBL" id="MFD2566631.1"/>
    </source>
</evidence>
<evidence type="ECO:0000256" key="1">
    <source>
        <dbReference type="ARBA" id="ARBA00022729"/>
    </source>
</evidence>
<gene>
    <name evidence="4" type="ORF">ACFSRZ_04560</name>
</gene>
<reference evidence="5" key="1">
    <citation type="journal article" date="2019" name="Int. J. Syst. Evol. Microbiol.">
        <title>The Global Catalogue of Microorganisms (GCM) 10K type strain sequencing project: providing services to taxonomists for standard genome sequencing and annotation.</title>
        <authorList>
            <consortium name="The Broad Institute Genomics Platform"/>
            <consortium name="The Broad Institute Genome Sequencing Center for Infectious Disease"/>
            <person name="Wu L."/>
            <person name="Ma J."/>
        </authorList>
    </citation>
    <scope>NUCLEOTIDE SEQUENCE [LARGE SCALE GENOMIC DNA]</scope>
    <source>
        <strain evidence="5">KCTC 52127</strain>
    </source>
</reference>
<keyword evidence="2" id="KW-0175">Coiled coil</keyword>